<dbReference type="PANTHER" id="PTHR30143">
    <property type="entry name" value="ACID HYDRATASE"/>
    <property type="match status" value="1"/>
</dbReference>
<dbReference type="AlphaFoldDB" id="A0A2S0VLD7"/>
<dbReference type="Gene3D" id="3.90.850.10">
    <property type="entry name" value="Fumarylacetoacetase-like, C-terminal domain"/>
    <property type="match status" value="1"/>
</dbReference>
<dbReference type="PANTHER" id="PTHR30143:SF0">
    <property type="entry name" value="2-KETO-4-PENTENOATE HYDRATASE"/>
    <property type="match status" value="1"/>
</dbReference>
<accession>A0A2S0VLD7</accession>
<name>A0A2S0VLD7_9ALTE</name>
<dbReference type="Proteomes" id="UP000244441">
    <property type="component" value="Chromosome"/>
</dbReference>
<sequence length="251" mass="27367">MSNPLQAANELLSRRVAGTKAPRLDESIRPTSLDDVFAIHAEMSQQLKVGGWKCLLPPAEGKVIAAPIFENSKQSGASCELFADNDCARLEPEITFILGKDLPAKEGGYSESEIKEAISSTHMALELMQARYATDSQADYFEKLADCMVNQGLFIGPELDKQAAFNANEMTIKVNQPGDDRAFSGVHPNGQADKPLYWFVNYMSERGIDLLAGQAIITGSFCGIVEVAFDQPTTISYEGLGEYQVQFTAKA</sequence>
<dbReference type="EMBL" id="CP026604">
    <property type="protein sequence ID" value="AWB65017.1"/>
    <property type="molecule type" value="Genomic_DNA"/>
</dbReference>
<dbReference type="InterPro" id="IPR050772">
    <property type="entry name" value="Hydratase-Decarb/MhpD_sf"/>
</dbReference>
<dbReference type="SUPFAM" id="SSF56529">
    <property type="entry name" value="FAH"/>
    <property type="match status" value="1"/>
</dbReference>
<gene>
    <name evidence="1" type="ORF">C2869_00530</name>
</gene>
<proteinExistence type="predicted"/>
<reference evidence="1 2" key="1">
    <citation type="submission" date="2018-01" db="EMBL/GenBank/DDBJ databases">
        <title>Genome sequence of a Cantenovulum-like bacteria.</title>
        <authorList>
            <person name="Tan W.R."/>
            <person name="Lau N.-S."/>
            <person name="Go F."/>
            <person name="Amirul A.-A.A."/>
        </authorList>
    </citation>
    <scope>NUCLEOTIDE SEQUENCE [LARGE SCALE GENOMIC DNA]</scope>
    <source>
        <strain evidence="1 2">CCB-QB4</strain>
    </source>
</reference>
<dbReference type="KEGG" id="cate:C2869_00530"/>
<dbReference type="RefSeq" id="WP_108601096.1">
    <property type="nucleotide sequence ID" value="NZ_CP026604.1"/>
</dbReference>
<evidence type="ECO:0000313" key="1">
    <source>
        <dbReference type="EMBL" id="AWB65017.1"/>
    </source>
</evidence>
<organism evidence="1 2">
    <name type="scientific">Saccharobesus litoralis</name>
    <dbReference type="NCBI Taxonomy" id="2172099"/>
    <lineage>
        <taxon>Bacteria</taxon>
        <taxon>Pseudomonadati</taxon>
        <taxon>Pseudomonadota</taxon>
        <taxon>Gammaproteobacteria</taxon>
        <taxon>Alteromonadales</taxon>
        <taxon>Alteromonadaceae</taxon>
        <taxon>Saccharobesus</taxon>
    </lineage>
</organism>
<dbReference type="GO" id="GO:0008684">
    <property type="term" value="F:2-oxopent-4-enoate hydratase activity"/>
    <property type="evidence" value="ECO:0007669"/>
    <property type="project" value="TreeGrafter"/>
</dbReference>
<dbReference type="InterPro" id="IPR036663">
    <property type="entry name" value="Fumarylacetoacetase_C_sf"/>
</dbReference>
<protein>
    <submittedName>
        <fullName evidence="1">Hydratase</fullName>
    </submittedName>
</protein>
<dbReference type="OrthoDB" id="9792137at2"/>
<evidence type="ECO:0000313" key="2">
    <source>
        <dbReference type="Proteomes" id="UP000244441"/>
    </source>
</evidence>
<dbReference type="GO" id="GO:0005737">
    <property type="term" value="C:cytoplasm"/>
    <property type="evidence" value="ECO:0007669"/>
    <property type="project" value="TreeGrafter"/>
</dbReference>
<keyword evidence="2" id="KW-1185">Reference proteome</keyword>